<name>A0ACC2S851_9FUNG</name>
<protein>
    <submittedName>
        <fullName evidence="1">Uncharacterized protein</fullName>
    </submittedName>
</protein>
<reference evidence="1" key="1">
    <citation type="submission" date="2022-04" db="EMBL/GenBank/DDBJ databases">
        <title>Genome of the entomopathogenic fungus Entomophthora muscae.</title>
        <authorList>
            <person name="Elya C."/>
            <person name="Lovett B.R."/>
            <person name="Lee E."/>
            <person name="Macias A.M."/>
            <person name="Hajek A.E."/>
            <person name="De Bivort B.L."/>
            <person name="Kasson M.T."/>
            <person name="De Fine Licht H.H."/>
            <person name="Stajich J.E."/>
        </authorList>
    </citation>
    <scope>NUCLEOTIDE SEQUENCE</scope>
    <source>
        <strain evidence="1">Berkeley</strain>
    </source>
</reference>
<organism evidence="1 2">
    <name type="scientific">Entomophthora muscae</name>
    <dbReference type="NCBI Taxonomy" id="34485"/>
    <lineage>
        <taxon>Eukaryota</taxon>
        <taxon>Fungi</taxon>
        <taxon>Fungi incertae sedis</taxon>
        <taxon>Zoopagomycota</taxon>
        <taxon>Entomophthoromycotina</taxon>
        <taxon>Entomophthoromycetes</taxon>
        <taxon>Entomophthorales</taxon>
        <taxon>Entomophthoraceae</taxon>
        <taxon>Entomophthora</taxon>
    </lineage>
</organism>
<dbReference type="EMBL" id="QTSX02005718">
    <property type="protein sequence ID" value="KAJ9058548.1"/>
    <property type="molecule type" value="Genomic_DNA"/>
</dbReference>
<proteinExistence type="predicted"/>
<gene>
    <name evidence="1" type="ORF">DSO57_1011236</name>
</gene>
<keyword evidence="2" id="KW-1185">Reference proteome</keyword>
<feature type="non-terminal residue" evidence="1">
    <location>
        <position position="1"/>
    </location>
</feature>
<evidence type="ECO:0000313" key="1">
    <source>
        <dbReference type="EMBL" id="KAJ9058548.1"/>
    </source>
</evidence>
<comment type="caution">
    <text evidence="1">The sequence shown here is derived from an EMBL/GenBank/DDBJ whole genome shotgun (WGS) entry which is preliminary data.</text>
</comment>
<accession>A0ACC2S851</accession>
<dbReference type="Proteomes" id="UP001165960">
    <property type="component" value="Unassembled WGS sequence"/>
</dbReference>
<sequence length="103" mass="11340">HGLLNHPVPISMGADECPGYGLECLLPTSGLHYLLLDAPQSSYSRLALVSILVNGLKGMRARLCKSSPLYNIHSPICWSLVLATKIFLLYYQVDINPVMEITN</sequence>
<evidence type="ECO:0000313" key="2">
    <source>
        <dbReference type="Proteomes" id="UP001165960"/>
    </source>
</evidence>